<reference evidence="6" key="1">
    <citation type="journal article" date="2019" name="Nat. Commun.">
        <title>The genome of broomcorn millet.</title>
        <authorList>
            <person name="Zou C."/>
            <person name="Miki D."/>
            <person name="Li D."/>
            <person name="Tang Q."/>
            <person name="Xiao L."/>
            <person name="Rajput S."/>
            <person name="Deng P."/>
            <person name="Jia W."/>
            <person name="Huang R."/>
            <person name="Zhang M."/>
            <person name="Sun Y."/>
            <person name="Hu J."/>
            <person name="Fu X."/>
            <person name="Schnable P.S."/>
            <person name="Li F."/>
            <person name="Zhang H."/>
            <person name="Feng B."/>
            <person name="Zhu X."/>
            <person name="Liu R."/>
            <person name="Schnable J.C."/>
            <person name="Zhu J.-K."/>
            <person name="Zhang H."/>
        </authorList>
    </citation>
    <scope>NUCLEOTIDE SEQUENCE [LARGE SCALE GENOMIC DNA]</scope>
</reference>
<evidence type="ECO:0000259" key="4">
    <source>
        <dbReference type="Pfam" id="PF00891"/>
    </source>
</evidence>
<accession>A0A3L6TBH1</accession>
<evidence type="ECO:0000256" key="2">
    <source>
        <dbReference type="ARBA" id="ARBA00022679"/>
    </source>
</evidence>
<name>A0A3L6TBH1_PANMI</name>
<dbReference type="STRING" id="4540.A0A3L6TBH1"/>
<evidence type="ECO:0000313" key="5">
    <source>
        <dbReference type="EMBL" id="RLN35655.1"/>
    </source>
</evidence>
<dbReference type="OrthoDB" id="1712360at2759"/>
<proteinExistence type="predicted"/>
<protein>
    <recommendedName>
        <fullName evidence="4">O-methyltransferase C-terminal domain-containing protein</fullName>
    </recommendedName>
</protein>
<evidence type="ECO:0000256" key="3">
    <source>
        <dbReference type="ARBA" id="ARBA00022691"/>
    </source>
</evidence>
<keyword evidence="3" id="KW-0949">S-adenosyl-L-methionine</keyword>
<dbReference type="GO" id="GO:0032259">
    <property type="term" value="P:methylation"/>
    <property type="evidence" value="ECO:0007669"/>
    <property type="project" value="UniProtKB-KW"/>
</dbReference>
<comment type="caution">
    <text evidence="5">The sequence shown here is derived from an EMBL/GenBank/DDBJ whole genome shotgun (WGS) entry which is preliminary data.</text>
</comment>
<gene>
    <name evidence="5" type="ORF">C2845_PM03G27750</name>
</gene>
<keyword evidence="2" id="KW-0808">Transferase</keyword>
<dbReference type="PROSITE" id="PS51683">
    <property type="entry name" value="SAM_OMT_II"/>
    <property type="match status" value="1"/>
</dbReference>
<dbReference type="Pfam" id="PF00891">
    <property type="entry name" value="Methyltransf_2"/>
    <property type="match status" value="1"/>
</dbReference>
<dbReference type="InterPro" id="IPR029063">
    <property type="entry name" value="SAM-dependent_MTases_sf"/>
</dbReference>
<dbReference type="PANTHER" id="PTHR11746">
    <property type="entry name" value="O-METHYLTRANSFERASE"/>
    <property type="match status" value="1"/>
</dbReference>
<evidence type="ECO:0000256" key="1">
    <source>
        <dbReference type="ARBA" id="ARBA00022603"/>
    </source>
</evidence>
<dbReference type="EMBL" id="PQIB02000002">
    <property type="protein sequence ID" value="RLN35655.1"/>
    <property type="molecule type" value="Genomic_DNA"/>
</dbReference>
<keyword evidence="6" id="KW-1185">Reference proteome</keyword>
<keyword evidence="1" id="KW-0489">Methyltransferase</keyword>
<organism evidence="5 6">
    <name type="scientific">Panicum miliaceum</name>
    <name type="common">Proso millet</name>
    <name type="synonym">Broomcorn millet</name>
    <dbReference type="NCBI Taxonomy" id="4540"/>
    <lineage>
        <taxon>Eukaryota</taxon>
        <taxon>Viridiplantae</taxon>
        <taxon>Streptophyta</taxon>
        <taxon>Embryophyta</taxon>
        <taxon>Tracheophyta</taxon>
        <taxon>Spermatophyta</taxon>
        <taxon>Magnoliopsida</taxon>
        <taxon>Liliopsida</taxon>
        <taxon>Poales</taxon>
        <taxon>Poaceae</taxon>
        <taxon>PACMAD clade</taxon>
        <taxon>Panicoideae</taxon>
        <taxon>Panicodae</taxon>
        <taxon>Paniceae</taxon>
        <taxon>Panicinae</taxon>
        <taxon>Panicum</taxon>
        <taxon>Panicum sect. Panicum</taxon>
    </lineage>
</organism>
<feature type="domain" description="O-methyltransferase C-terminal" evidence="4">
    <location>
        <begin position="1"/>
        <end position="144"/>
    </location>
</feature>
<sequence length="162" mass="17794">MVHVAGCTGGAAKAVAAAFPRIKCTVLDLPHVIHGVPADGQVEFVAGDMMDFIPQADALLLKSVLHDWSDEDCVHILKRCKEAICRGEYGGKLIIIDVVVGSSSSRATCHETQLLFDLFISTLTQGRERDEKEWCKLFREAGFSDYKVTSVLDIRSVIEVFP</sequence>
<evidence type="ECO:0000313" key="6">
    <source>
        <dbReference type="Proteomes" id="UP000275267"/>
    </source>
</evidence>
<dbReference type="SUPFAM" id="SSF53335">
    <property type="entry name" value="S-adenosyl-L-methionine-dependent methyltransferases"/>
    <property type="match status" value="1"/>
</dbReference>
<dbReference type="AlphaFoldDB" id="A0A3L6TBH1"/>
<dbReference type="InterPro" id="IPR016461">
    <property type="entry name" value="COMT-like"/>
</dbReference>
<dbReference type="GO" id="GO:0008171">
    <property type="term" value="F:O-methyltransferase activity"/>
    <property type="evidence" value="ECO:0007669"/>
    <property type="project" value="InterPro"/>
</dbReference>
<dbReference type="Proteomes" id="UP000275267">
    <property type="component" value="Unassembled WGS sequence"/>
</dbReference>
<dbReference type="InterPro" id="IPR001077">
    <property type="entry name" value="COMT_C"/>
</dbReference>
<dbReference type="Gene3D" id="3.40.50.150">
    <property type="entry name" value="Vaccinia Virus protein VP39"/>
    <property type="match status" value="1"/>
</dbReference>